<gene>
    <name evidence="2" type="ORF">A2304_03270</name>
</gene>
<dbReference type="Gene3D" id="1.10.10.10">
    <property type="entry name" value="Winged helix-like DNA-binding domain superfamily/Winged helix DNA-binding domain"/>
    <property type="match status" value="1"/>
</dbReference>
<dbReference type="EMBL" id="MGFE01000009">
    <property type="protein sequence ID" value="OGL99146.1"/>
    <property type="molecule type" value="Genomic_DNA"/>
</dbReference>
<dbReference type="InterPro" id="IPR011991">
    <property type="entry name" value="ArsR-like_HTH"/>
</dbReference>
<organism evidence="2 3">
    <name type="scientific">Candidatus Uhrbacteria bacterium RIFOXYB2_FULL_57_15</name>
    <dbReference type="NCBI Taxonomy" id="1802422"/>
    <lineage>
        <taxon>Bacteria</taxon>
        <taxon>Candidatus Uhriibacteriota</taxon>
    </lineage>
</organism>
<evidence type="ECO:0000313" key="2">
    <source>
        <dbReference type="EMBL" id="OGL99146.1"/>
    </source>
</evidence>
<dbReference type="InterPro" id="IPR002831">
    <property type="entry name" value="Tscrpt_reg_TrmB_N"/>
</dbReference>
<protein>
    <recommendedName>
        <fullName evidence="1">Transcription regulator TrmB N-terminal domain-containing protein</fullName>
    </recommendedName>
</protein>
<reference evidence="2 3" key="1">
    <citation type="journal article" date="2016" name="Nat. Commun.">
        <title>Thousands of microbial genomes shed light on interconnected biogeochemical processes in an aquifer system.</title>
        <authorList>
            <person name="Anantharaman K."/>
            <person name="Brown C.T."/>
            <person name="Hug L.A."/>
            <person name="Sharon I."/>
            <person name="Castelle C.J."/>
            <person name="Probst A.J."/>
            <person name="Thomas B.C."/>
            <person name="Singh A."/>
            <person name="Wilkins M.J."/>
            <person name="Karaoz U."/>
            <person name="Brodie E.L."/>
            <person name="Williams K.H."/>
            <person name="Hubbard S.S."/>
            <person name="Banfield J.F."/>
        </authorList>
    </citation>
    <scope>NUCLEOTIDE SEQUENCE [LARGE SCALE GENOMIC DNA]</scope>
</reference>
<accession>A0A1F7W976</accession>
<dbReference type="SUPFAM" id="SSF46785">
    <property type="entry name" value="Winged helix' DNA-binding domain"/>
    <property type="match status" value="1"/>
</dbReference>
<dbReference type="InterPro" id="IPR051797">
    <property type="entry name" value="TrmB-like"/>
</dbReference>
<feature type="domain" description="Transcription regulator TrmB N-terminal" evidence="1">
    <location>
        <begin position="9"/>
        <end position="73"/>
    </location>
</feature>
<comment type="caution">
    <text evidence="2">The sequence shown here is derived from an EMBL/GenBank/DDBJ whole genome shotgun (WGS) entry which is preliminary data.</text>
</comment>
<dbReference type="Proteomes" id="UP000176501">
    <property type="component" value="Unassembled WGS sequence"/>
</dbReference>
<evidence type="ECO:0000259" key="1">
    <source>
        <dbReference type="Pfam" id="PF01978"/>
    </source>
</evidence>
<name>A0A1F7W976_9BACT</name>
<evidence type="ECO:0000313" key="3">
    <source>
        <dbReference type="Proteomes" id="UP000176501"/>
    </source>
</evidence>
<dbReference type="InterPro" id="IPR036390">
    <property type="entry name" value="WH_DNA-bd_sf"/>
</dbReference>
<dbReference type="PANTHER" id="PTHR34293">
    <property type="entry name" value="HTH-TYPE TRANSCRIPTIONAL REGULATOR TRMBL2"/>
    <property type="match status" value="1"/>
</dbReference>
<dbReference type="CDD" id="cd00090">
    <property type="entry name" value="HTH_ARSR"/>
    <property type="match status" value="1"/>
</dbReference>
<dbReference type="InterPro" id="IPR036388">
    <property type="entry name" value="WH-like_DNA-bd_sf"/>
</dbReference>
<dbReference type="Pfam" id="PF01978">
    <property type="entry name" value="TrmB"/>
    <property type="match status" value="1"/>
</dbReference>
<sequence>MKKEIQEVLERFGLRETDRRVYLAMLSMGSTTLSPIARQTGLPVTTVQSVVRRLVNIGIVSATKRKSRSAFEADDPVVLRRILERQSEEVAVIVPMLQKMKTEPVTTPKIRVYERERAADIFHAALGAKDKLVHEIVSAEDLQDVLGEKFHFTRRRVNEGVRLNSLRVEAHEIKKYSKAMHVRELREAKFLPRELTFRCSIMFWDNTVAFFTTKAEGLAWTVESKMLRETYEQLFTLLWSVSRTMETAKE</sequence>
<proteinExistence type="predicted"/>
<dbReference type="AlphaFoldDB" id="A0A1F7W976"/>
<dbReference type="PANTHER" id="PTHR34293:SF1">
    <property type="entry name" value="HTH-TYPE TRANSCRIPTIONAL REGULATOR TRMBL2"/>
    <property type="match status" value="1"/>
</dbReference>